<sequence>MSKKQRITTNLPPSVDNAPPEIQTELLSLQTLPIDELLKIAHSKVALNQQERHEELFEKNQIGEISSPERQELRELSLAADKLMLKKAYAWAILRWRGYRMPTLEELPKE</sequence>
<accession>A0ABV4XB96</accession>
<keyword evidence="2" id="KW-1185">Reference proteome</keyword>
<dbReference type="Proteomes" id="UP001576774">
    <property type="component" value="Unassembled WGS sequence"/>
</dbReference>
<protein>
    <submittedName>
        <fullName evidence="1">Uncharacterized protein</fullName>
    </submittedName>
</protein>
<organism evidence="1 2">
    <name type="scientific">Floridaenema aerugineum BLCC-F46</name>
    <dbReference type="NCBI Taxonomy" id="3153654"/>
    <lineage>
        <taxon>Bacteria</taxon>
        <taxon>Bacillati</taxon>
        <taxon>Cyanobacteriota</taxon>
        <taxon>Cyanophyceae</taxon>
        <taxon>Oscillatoriophycideae</taxon>
        <taxon>Aerosakkonematales</taxon>
        <taxon>Aerosakkonemataceae</taxon>
        <taxon>Floridanema</taxon>
        <taxon>Floridanema aerugineum</taxon>
    </lineage>
</organism>
<gene>
    <name evidence="1" type="ORF">ACE1CC_24705</name>
</gene>
<dbReference type="RefSeq" id="WP_413273094.1">
    <property type="nucleotide sequence ID" value="NZ_JBHFNQ010000194.1"/>
</dbReference>
<evidence type="ECO:0000313" key="1">
    <source>
        <dbReference type="EMBL" id="MFB2880065.1"/>
    </source>
</evidence>
<reference evidence="1 2" key="1">
    <citation type="submission" date="2024-09" db="EMBL/GenBank/DDBJ databases">
        <title>Floridaenema gen nov. (Aerosakkonemataceae, Aerosakkonematales ord. nov., Cyanobacteria) from benthic tropical and subtropical fresh waters, with the description of four new species.</title>
        <authorList>
            <person name="Moretto J.A."/>
            <person name="Berthold D.E."/>
            <person name="Lefler F.W."/>
            <person name="Huang I.-S."/>
            <person name="Laughinghouse H. IV."/>
        </authorList>
    </citation>
    <scope>NUCLEOTIDE SEQUENCE [LARGE SCALE GENOMIC DNA]</scope>
    <source>
        <strain evidence="1 2">BLCC-F46</strain>
    </source>
</reference>
<evidence type="ECO:0000313" key="2">
    <source>
        <dbReference type="Proteomes" id="UP001576774"/>
    </source>
</evidence>
<dbReference type="EMBL" id="JBHFNQ010000194">
    <property type="protein sequence ID" value="MFB2880065.1"/>
    <property type="molecule type" value="Genomic_DNA"/>
</dbReference>
<comment type="caution">
    <text evidence="1">The sequence shown here is derived from an EMBL/GenBank/DDBJ whole genome shotgun (WGS) entry which is preliminary data.</text>
</comment>
<name>A0ABV4XB96_9CYAN</name>
<proteinExistence type="predicted"/>